<evidence type="ECO:0000256" key="1">
    <source>
        <dbReference type="SAM" id="MobiDB-lite"/>
    </source>
</evidence>
<name>A0A850HCX6_9SPHN</name>
<evidence type="ECO:0000313" key="3">
    <source>
        <dbReference type="Proteomes" id="UP000546031"/>
    </source>
</evidence>
<dbReference type="RefSeq" id="WP_176273145.1">
    <property type="nucleotide sequence ID" value="NZ_JABWTA010000001.1"/>
</dbReference>
<proteinExistence type="predicted"/>
<keyword evidence="3" id="KW-1185">Reference proteome</keyword>
<evidence type="ECO:0000313" key="2">
    <source>
        <dbReference type="EMBL" id="NVE94921.1"/>
    </source>
</evidence>
<feature type="region of interest" description="Disordered" evidence="1">
    <location>
        <begin position="217"/>
        <end position="246"/>
    </location>
</feature>
<gene>
    <name evidence="2" type="ORF">HUO12_08440</name>
</gene>
<dbReference type="Proteomes" id="UP000546031">
    <property type="component" value="Unassembled WGS sequence"/>
</dbReference>
<protein>
    <submittedName>
        <fullName evidence="2">Uncharacterized protein</fullName>
    </submittedName>
</protein>
<organism evidence="2 3">
    <name type="scientific">Altererythrobacter lutimaris</name>
    <dbReference type="NCBI Taxonomy" id="2743979"/>
    <lineage>
        <taxon>Bacteria</taxon>
        <taxon>Pseudomonadati</taxon>
        <taxon>Pseudomonadota</taxon>
        <taxon>Alphaproteobacteria</taxon>
        <taxon>Sphingomonadales</taxon>
        <taxon>Erythrobacteraceae</taxon>
        <taxon>Altererythrobacter</taxon>
    </lineage>
</organism>
<dbReference type="EMBL" id="JABWTA010000001">
    <property type="protein sequence ID" value="NVE94921.1"/>
    <property type="molecule type" value="Genomic_DNA"/>
</dbReference>
<sequence length="246" mass="27523">MAENETKPDNALQPPRNALAEFALPKLDLVGPSVHDDIQRAIWRYGADAVKDAVKEATKAKRGRKREPDWPELREVIEADARDWLAGNDPFSARSNYAIAKEFSERNPGHSVVSTHKRIERKLSRGPYDRRWFTLVSAENQSRDSGPYEAHIRALEALSELPESARPDVWQFSLDRARSTIADYESREGKLPPREMTFKEIEATVQQGSLNALATESQPRGLFGSRPQTLGLLAASQAGTDSEAED</sequence>
<accession>A0A850HCX6</accession>
<dbReference type="AlphaFoldDB" id="A0A850HCX6"/>
<reference evidence="2 3" key="1">
    <citation type="submission" date="2020-06" db="EMBL/GenBank/DDBJ databases">
        <title>Altererythrobacter lutimaris sp. nov., a marine bacterium isolated from a tidal flat.</title>
        <authorList>
            <person name="Kim D."/>
            <person name="Yoo Y."/>
            <person name="Kim J.-J."/>
        </authorList>
    </citation>
    <scope>NUCLEOTIDE SEQUENCE [LARGE SCALE GENOMIC DNA]</scope>
    <source>
        <strain evidence="2 3">JGD-16</strain>
    </source>
</reference>
<comment type="caution">
    <text evidence="2">The sequence shown here is derived from an EMBL/GenBank/DDBJ whole genome shotgun (WGS) entry which is preliminary data.</text>
</comment>